<feature type="region of interest" description="Disordered" evidence="1">
    <location>
        <begin position="1"/>
        <end position="49"/>
    </location>
</feature>
<comment type="caution">
    <text evidence="2">The sequence shown here is derived from an EMBL/GenBank/DDBJ whole genome shotgun (WGS) entry which is preliminary data.</text>
</comment>
<reference evidence="2" key="2">
    <citation type="submission" date="2020-09" db="EMBL/GenBank/DDBJ databases">
        <authorList>
            <person name="Sun Q."/>
            <person name="Ohkuma M."/>
        </authorList>
    </citation>
    <scope>NUCLEOTIDE SEQUENCE</scope>
    <source>
        <strain evidence="2">JCM 3276</strain>
    </source>
</reference>
<keyword evidence="3" id="KW-1185">Reference proteome</keyword>
<gene>
    <name evidence="2" type="ORF">GCM10010171_25770</name>
</gene>
<dbReference type="Proteomes" id="UP000660680">
    <property type="component" value="Unassembled WGS sequence"/>
</dbReference>
<accession>A0A918GEH1</accession>
<name>A0A918GEH1_9PSEU</name>
<proteinExistence type="predicted"/>
<evidence type="ECO:0000256" key="1">
    <source>
        <dbReference type="SAM" id="MobiDB-lite"/>
    </source>
</evidence>
<dbReference type="RefSeq" id="WP_189210638.1">
    <property type="nucleotide sequence ID" value="NZ_BMRB01000002.1"/>
</dbReference>
<sequence>MTQELDLVPLQRTAPDDDVDLIGGRATTWTDPAPPEDEGYEPTIIRGRE</sequence>
<protein>
    <submittedName>
        <fullName evidence="2">Uncharacterized protein</fullName>
    </submittedName>
</protein>
<reference evidence="2" key="1">
    <citation type="journal article" date="2014" name="Int. J. Syst. Evol. Microbiol.">
        <title>Complete genome sequence of Corynebacterium casei LMG S-19264T (=DSM 44701T), isolated from a smear-ripened cheese.</title>
        <authorList>
            <consortium name="US DOE Joint Genome Institute (JGI-PGF)"/>
            <person name="Walter F."/>
            <person name="Albersmeier A."/>
            <person name="Kalinowski J."/>
            <person name="Ruckert C."/>
        </authorList>
    </citation>
    <scope>NUCLEOTIDE SEQUENCE</scope>
    <source>
        <strain evidence="2">JCM 3276</strain>
    </source>
</reference>
<dbReference type="EMBL" id="BMRB01000002">
    <property type="protein sequence ID" value="GGS30903.1"/>
    <property type="molecule type" value="Genomic_DNA"/>
</dbReference>
<evidence type="ECO:0000313" key="2">
    <source>
        <dbReference type="EMBL" id="GGS30903.1"/>
    </source>
</evidence>
<evidence type="ECO:0000313" key="3">
    <source>
        <dbReference type="Proteomes" id="UP000660680"/>
    </source>
</evidence>
<dbReference type="AlphaFoldDB" id="A0A918GEH1"/>
<organism evidence="2 3">
    <name type="scientific">Actinokineospora fastidiosa</name>
    <dbReference type="NCBI Taxonomy" id="1816"/>
    <lineage>
        <taxon>Bacteria</taxon>
        <taxon>Bacillati</taxon>
        <taxon>Actinomycetota</taxon>
        <taxon>Actinomycetes</taxon>
        <taxon>Pseudonocardiales</taxon>
        <taxon>Pseudonocardiaceae</taxon>
        <taxon>Actinokineospora</taxon>
    </lineage>
</organism>